<evidence type="ECO:0000256" key="10">
    <source>
        <dbReference type="ARBA" id="ARBA00023125"/>
    </source>
</evidence>
<dbReference type="PROSITE" id="PS50110">
    <property type="entry name" value="RESPONSE_REGULATORY"/>
    <property type="match status" value="1"/>
</dbReference>
<evidence type="ECO:0000256" key="4">
    <source>
        <dbReference type="ARBA" id="ARBA00022491"/>
    </source>
</evidence>
<feature type="modified residue" description="4-aspartylphosphate" evidence="17">
    <location>
        <position position="53"/>
    </location>
</feature>
<dbReference type="Pfam" id="PF00072">
    <property type="entry name" value="Response_reg"/>
    <property type="match status" value="1"/>
</dbReference>
<accession>A0A4R6AM40</accession>
<dbReference type="CDD" id="cd00009">
    <property type="entry name" value="AAA"/>
    <property type="match status" value="1"/>
</dbReference>
<dbReference type="EMBL" id="SNAA01000002">
    <property type="protein sequence ID" value="TDL83598.1"/>
    <property type="molecule type" value="Genomic_DNA"/>
</dbReference>
<dbReference type="SMART" id="SM00448">
    <property type="entry name" value="REC"/>
    <property type="match status" value="1"/>
</dbReference>
<reference evidence="20 21" key="1">
    <citation type="submission" date="2019-03" db="EMBL/GenBank/DDBJ databases">
        <title>Primorskyibacter sp. SS33 isolated from sediments.</title>
        <authorList>
            <person name="Xunke S."/>
        </authorList>
    </citation>
    <scope>NUCLEOTIDE SEQUENCE [LARGE SCALE GENOMIC DNA]</scope>
    <source>
        <strain evidence="20 21">SS33</strain>
    </source>
</reference>
<evidence type="ECO:0000256" key="9">
    <source>
        <dbReference type="ARBA" id="ARBA00023015"/>
    </source>
</evidence>
<dbReference type="Pfam" id="PF02954">
    <property type="entry name" value="HTH_8"/>
    <property type="match status" value="1"/>
</dbReference>
<dbReference type="InterPro" id="IPR027417">
    <property type="entry name" value="P-loop_NTPase"/>
</dbReference>
<keyword evidence="6" id="KW-0547">Nucleotide-binding</keyword>
<evidence type="ECO:0000256" key="3">
    <source>
        <dbReference type="ARBA" id="ARBA00022490"/>
    </source>
</evidence>
<dbReference type="GO" id="GO:0005524">
    <property type="term" value="F:ATP binding"/>
    <property type="evidence" value="ECO:0007669"/>
    <property type="project" value="UniProtKB-KW"/>
</dbReference>
<gene>
    <name evidence="20" type="ORF">E2L08_02830</name>
</gene>
<evidence type="ECO:0000256" key="2">
    <source>
        <dbReference type="ARBA" id="ARBA00019059"/>
    </source>
</evidence>
<dbReference type="PANTHER" id="PTHR32071:SF95">
    <property type="entry name" value="DNA-BINDING TRANSCRIPTIONAL REGULATOR NTRC"/>
    <property type="match status" value="1"/>
</dbReference>
<dbReference type="SMART" id="SM00382">
    <property type="entry name" value="AAA"/>
    <property type="match status" value="1"/>
</dbReference>
<evidence type="ECO:0000256" key="5">
    <source>
        <dbReference type="ARBA" id="ARBA00022553"/>
    </source>
</evidence>
<evidence type="ECO:0000256" key="8">
    <source>
        <dbReference type="ARBA" id="ARBA00023012"/>
    </source>
</evidence>
<dbReference type="OrthoDB" id="9802388at2"/>
<dbReference type="PROSITE" id="PS50045">
    <property type="entry name" value="SIGMA54_INTERACT_4"/>
    <property type="match status" value="1"/>
</dbReference>
<keyword evidence="21" id="KW-1185">Reference proteome</keyword>
<comment type="subcellular location">
    <subcellularLocation>
        <location evidence="1">Cytoplasm</location>
    </subcellularLocation>
</comment>
<evidence type="ECO:0000256" key="13">
    <source>
        <dbReference type="ARBA" id="ARBA00023231"/>
    </source>
</evidence>
<evidence type="ECO:0000256" key="15">
    <source>
        <dbReference type="ARBA" id="ARBA00031910"/>
    </source>
</evidence>
<dbReference type="PROSITE" id="PS00675">
    <property type="entry name" value="SIGMA54_INTERACT_1"/>
    <property type="match status" value="1"/>
</dbReference>
<comment type="function">
    <text evidence="16">Member of the two-component regulatory system NtrB/NtrC, which controls expression of the nitrogen-regulated (ntr) genes in response to nitrogen limitation. Phosphorylated NtrC binds directly to DNA and stimulates the formation of open promoter-sigma54-RNA polymerase complexes.</text>
</comment>
<feature type="domain" description="Response regulatory" evidence="19">
    <location>
        <begin position="4"/>
        <end position="118"/>
    </location>
</feature>
<evidence type="ECO:0000256" key="17">
    <source>
        <dbReference type="PROSITE-ProRule" id="PRU00169"/>
    </source>
</evidence>
<dbReference type="PANTHER" id="PTHR32071">
    <property type="entry name" value="TRANSCRIPTIONAL REGULATORY PROTEIN"/>
    <property type="match status" value="1"/>
</dbReference>
<dbReference type="GO" id="GO:0043565">
    <property type="term" value="F:sequence-specific DNA binding"/>
    <property type="evidence" value="ECO:0007669"/>
    <property type="project" value="InterPro"/>
</dbReference>
<dbReference type="RefSeq" id="WP_133395551.1">
    <property type="nucleotide sequence ID" value="NZ_SNAA01000002.1"/>
</dbReference>
<dbReference type="Pfam" id="PF25601">
    <property type="entry name" value="AAA_lid_14"/>
    <property type="match status" value="1"/>
</dbReference>
<keyword evidence="8" id="KW-0902">Two-component regulatory system</keyword>
<dbReference type="SUPFAM" id="SSF46689">
    <property type="entry name" value="Homeodomain-like"/>
    <property type="match status" value="1"/>
</dbReference>
<dbReference type="InterPro" id="IPR025662">
    <property type="entry name" value="Sigma_54_int_dom_ATP-bd_1"/>
</dbReference>
<keyword evidence="13" id="KW-0535">Nitrogen fixation</keyword>
<dbReference type="InterPro" id="IPR003593">
    <property type="entry name" value="AAA+_ATPase"/>
</dbReference>
<sequence>MDGTVLVADDDRTIRTVLAQALTRAGCKVHATASMVTLLRWVEEGKGDLVISDVVMPDGNGLEAMPRIAALRPGLPVIVISARNTIRTAIEAAEAEAFDYLPKPFDLPDLMKRAARALSQGVGTAPATQAAPPAEAAADLPLVGRAPAMQTLYRMVARIMNSDLAVLVTGESGAGKSLVARAIHDFSDRRARPFVVAGAGDLAQPETAAALLARARSGTILFDEAGDLSPGEQARLVRLLDALDPEGGPRIMATTQADLGRRIEAGGFRADLFYRLGGVALHVPPLRERVEDIPLLAEHFLARAARDGHTARSLSDGAAALVRRYAWPGNVRQLENAMQRLAVTGNRPEIARDEMEAVLGGQPAAGPLRDDGDADRLGAGVARHLRRYFDLHGGSLPAPGLYARILREVETPLIEIALDATNGNQAKCAELLGINRNTLRKKITDLDIQVARRRKLM</sequence>
<keyword evidence="5 17" id="KW-0597">Phosphoprotein</keyword>
<dbReference type="Gene3D" id="1.10.10.60">
    <property type="entry name" value="Homeodomain-like"/>
    <property type="match status" value="1"/>
</dbReference>
<evidence type="ECO:0000259" key="18">
    <source>
        <dbReference type="PROSITE" id="PS50045"/>
    </source>
</evidence>
<dbReference type="InterPro" id="IPR001789">
    <property type="entry name" value="Sig_transdc_resp-reg_receiver"/>
</dbReference>
<dbReference type="InterPro" id="IPR058031">
    <property type="entry name" value="AAA_lid_NorR"/>
</dbReference>
<comment type="caution">
    <text evidence="20">The sequence shown here is derived from an EMBL/GenBank/DDBJ whole genome shotgun (WGS) entry which is preliminary data.</text>
</comment>
<keyword evidence="3" id="KW-0963">Cytoplasm</keyword>
<keyword evidence="10" id="KW-0238">DNA-binding</keyword>
<dbReference type="PROSITE" id="PS00688">
    <property type="entry name" value="SIGMA54_INTERACT_3"/>
    <property type="match status" value="1"/>
</dbReference>
<evidence type="ECO:0000259" key="19">
    <source>
        <dbReference type="PROSITE" id="PS50110"/>
    </source>
</evidence>
<protein>
    <recommendedName>
        <fullName evidence="2">DNA-binding transcriptional regulator NtrC</fullName>
    </recommendedName>
    <alternativeName>
        <fullName evidence="14">Nitrogen regulation protein NR(I)</fullName>
    </alternativeName>
    <alternativeName>
        <fullName evidence="15">Nitrogen regulator I</fullName>
    </alternativeName>
</protein>
<dbReference type="Gene3D" id="3.40.50.300">
    <property type="entry name" value="P-loop containing nucleotide triphosphate hydrolases"/>
    <property type="match status" value="1"/>
</dbReference>
<dbReference type="InterPro" id="IPR011006">
    <property type="entry name" value="CheY-like_superfamily"/>
</dbReference>
<dbReference type="SUPFAM" id="SSF52172">
    <property type="entry name" value="CheY-like"/>
    <property type="match status" value="1"/>
</dbReference>
<keyword evidence="11" id="KW-0010">Activator</keyword>
<evidence type="ECO:0000256" key="6">
    <source>
        <dbReference type="ARBA" id="ARBA00022741"/>
    </source>
</evidence>
<dbReference type="Gene3D" id="3.40.50.2300">
    <property type="match status" value="1"/>
</dbReference>
<keyword evidence="9" id="KW-0805">Transcription regulation</keyword>
<dbReference type="InterPro" id="IPR009057">
    <property type="entry name" value="Homeodomain-like_sf"/>
</dbReference>
<dbReference type="GO" id="GO:0000160">
    <property type="term" value="P:phosphorelay signal transduction system"/>
    <property type="evidence" value="ECO:0007669"/>
    <property type="project" value="UniProtKB-KW"/>
</dbReference>
<keyword evidence="7" id="KW-0067">ATP-binding</keyword>
<dbReference type="Proteomes" id="UP000295701">
    <property type="component" value="Unassembled WGS sequence"/>
</dbReference>
<evidence type="ECO:0000256" key="16">
    <source>
        <dbReference type="ARBA" id="ARBA00043886"/>
    </source>
</evidence>
<feature type="domain" description="Sigma-54 factor interaction" evidence="18">
    <location>
        <begin position="142"/>
        <end position="343"/>
    </location>
</feature>
<evidence type="ECO:0000256" key="11">
    <source>
        <dbReference type="ARBA" id="ARBA00023159"/>
    </source>
</evidence>
<dbReference type="Pfam" id="PF14532">
    <property type="entry name" value="Sigma54_activ_2"/>
    <property type="match status" value="1"/>
</dbReference>
<keyword evidence="4" id="KW-0678">Repressor</keyword>
<evidence type="ECO:0000256" key="1">
    <source>
        <dbReference type="ARBA" id="ARBA00004496"/>
    </source>
</evidence>
<evidence type="ECO:0000313" key="20">
    <source>
        <dbReference type="EMBL" id="TDL83598.1"/>
    </source>
</evidence>
<evidence type="ECO:0000313" key="21">
    <source>
        <dbReference type="Proteomes" id="UP000295701"/>
    </source>
</evidence>
<organism evidence="20 21">
    <name type="scientific">Palleronia sediminis</name>
    <dbReference type="NCBI Taxonomy" id="2547833"/>
    <lineage>
        <taxon>Bacteria</taxon>
        <taxon>Pseudomonadati</taxon>
        <taxon>Pseudomonadota</taxon>
        <taxon>Alphaproteobacteria</taxon>
        <taxon>Rhodobacterales</taxon>
        <taxon>Roseobacteraceae</taxon>
        <taxon>Palleronia</taxon>
    </lineage>
</organism>
<name>A0A4R6AM40_9RHOB</name>
<dbReference type="Gene3D" id="1.10.8.60">
    <property type="match status" value="1"/>
</dbReference>
<evidence type="ECO:0000256" key="14">
    <source>
        <dbReference type="ARBA" id="ARBA00029881"/>
    </source>
</evidence>
<dbReference type="AlphaFoldDB" id="A0A4R6AM40"/>
<evidence type="ECO:0000256" key="12">
    <source>
        <dbReference type="ARBA" id="ARBA00023163"/>
    </source>
</evidence>
<dbReference type="SUPFAM" id="SSF52540">
    <property type="entry name" value="P-loop containing nucleoside triphosphate hydrolases"/>
    <property type="match status" value="1"/>
</dbReference>
<evidence type="ECO:0000256" key="7">
    <source>
        <dbReference type="ARBA" id="ARBA00022840"/>
    </source>
</evidence>
<keyword evidence="12" id="KW-0804">Transcription</keyword>
<dbReference type="InterPro" id="IPR025944">
    <property type="entry name" value="Sigma_54_int_dom_CS"/>
</dbReference>
<dbReference type="InterPro" id="IPR002197">
    <property type="entry name" value="HTH_Fis"/>
</dbReference>
<dbReference type="GO" id="GO:0005737">
    <property type="term" value="C:cytoplasm"/>
    <property type="evidence" value="ECO:0007669"/>
    <property type="project" value="UniProtKB-SubCell"/>
</dbReference>
<dbReference type="PRINTS" id="PR01590">
    <property type="entry name" value="HTHFIS"/>
</dbReference>
<proteinExistence type="predicted"/>
<dbReference type="InterPro" id="IPR002078">
    <property type="entry name" value="Sigma_54_int"/>
</dbReference>
<dbReference type="GO" id="GO:0006355">
    <property type="term" value="P:regulation of DNA-templated transcription"/>
    <property type="evidence" value="ECO:0007669"/>
    <property type="project" value="InterPro"/>
</dbReference>